<proteinExistence type="predicted"/>
<gene>
    <name evidence="2" type="ORF">HMF8227_02323</name>
</gene>
<reference evidence="2 3" key="1">
    <citation type="submission" date="2018-05" db="EMBL/GenBank/DDBJ databases">
        <title>Salinimonas sp. HMF8227 Genome sequencing and assembly.</title>
        <authorList>
            <person name="Kang H."/>
            <person name="Kang J."/>
            <person name="Cha I."/>
            <person name="Kim H."/>
            <person name="Joh K."/>
        </authorList>
    </citation>
    <scope>NUCLEOTIDE SEQUENCE [LARGE SCALE GENOMIC DNA]</scope>
    <source>
        <strain evidence="2 3">HMF8227</strain>
    </source>
</reference>
<organism evidence="2 3">
    <name type="scientific">Saliniradius amylolyticus</name>
    <dbReference type="NCBI Taxonomy" id="2183582"/>
    <lineage>
        <taxon>Bacteria</taxon>
        <taxon>Pseudomonadati</taxon>
        <taxon>Pseudomonadota</taxon>
        <taxon>Gammaproteobacteria</taxon>
        <taxon>Alteromonadales</taxon>
        <taxon>Alteromonadaceae</taxon>
        <taxon>Saliniradius</taxon>
    </lineage>
</organism>
<dbReference type="Proteomes" id="UP000245728">
    <property type="component" value="Chromosome"/>
</dbReference>
<evidence type="ECO:0000259" key="1">
    <source>
        <dbReference type="PROSITE" id="PS51750"/>
    </source>
</evidence>
<dbReference type="SMART" id="SM01040">
    <property type="entry name" value="Bro-N"/>
    <property type="match status" value="1"/>
</dbReference>
<dbReference type="InterPro" id="IPR003497">
    <property type="entry name" value="BRO_N_domain"/>
</dbReference>
<dbReference type="AlphaFoldDB" id="A0A2S2E546"/>
<dbReference type="Pfam" id="PF02498">
    <property type="entry name" value="Bro-N"/>
    <property type="match status" value="1"/>
</dbReference>
<sequence length="179" mass="20442">MLKANNVVNKEFNGQSVTLIPHQGDLWMTMEMIGQALEYADPRKAVHKLYERNKEELNEYSTVVRLTTVEGDIDKRRNVRVFNEEGVMVLSMLSGQPKAAAFRRWAVQVLKAYRHQQLTLSNSVPVEHDKFLEKMVIEAGKRNPYARTILQERYGLQPSLLATVECPECFATVPVKPAP</sequence>
<dbReference type="KEGG" id="salh:HMF8227_02323"/>
<feature type="domain" description="Bro-N" evidence="1">
    <location>
        <begin position="1"/>
        <end position="117"/>
    </location>
</feature>
<dbReference type="RefSeq" id="WP_109340319.1">
    <property type="nucleotide sequence ID" value="NZ_CP029347.1"/>
</dbReference>
<protein>
    <recommendedName>
        <fullName evidence="1">Bro-N domain-containing protein</fullName>
    </recommendedName>
</protein>
<dbReference type="PROSITE" id="PS51750">
    <property type="entry name" value="BRO_N"/>
    <property type="match status" value="1"/>
</dbReference>
<dbReference type="EMBL" id="CP029347">
    <property type="protein sequence ID" value="AWL12775.1"/>
    <property type="molecule type" value="Genomic_DNA"/>
</dbReference>
<name>A0A2S2E546_9ALTE</name>
<dbReference type="OrthoDB" id="9802752at2"/>
<accession>A0A2S2E546</accession>
<evidence type="ECO:0000313" key="3">
    <source>
        <dbReference type="Proteomes" id="UP000245728"/>
    </source>
</evidence>
<keyword evidence="3" id="KW-1185">Reference proteome</keyword>
<evidence type="ECO:0000313" key="2">
    <source>
        <dbReference type="EMBL" id="AWL12775.1"/>
    </source>
</evidence>